<dbReference type="EMBL" id="KX525588">
    <property type="protein sequence ID" value="AOL58208.1"/>
    <property type="molecule type" value="Genomic_DNA"/>
</dbReference>
<dbReference type="InterPro" id="IPR007570">
    <property type="entry name" value="Uncharacterised_Ycf23"/>
</dbReference>
<sequence length="81" mass="9208">MDFYIFILVGANMVEISNFNCLYNKGLIFSSDQIFKLAQETISLLPNSIICVTIPYTLSLYQQIQLTLDLKFIGIHAVLCK</sequence>
<dbReference type="GO" id="GO:0009536">
    <property type="term" value="C:plastid"/>
    <property type="evidence" value="ECO:0007669"/>
    <property type="project" value="UniProtKB-SubCell"/>
</dbReference>
<organism evidence="5">
    <name type="scientific">Mastocarpus papillatus</name>
    <dbReference type="NCBI Taxonomy" id="31436"/>
    <lineage>
        <taxon>Eukaryota</taxon>
        <taxon>Rhodophyta</taxon>
        <taxon>Florideophyceae</taxon>
        <taxon>Rhodymeniophycidae</taxon>
        <taxon>Gigartinales</taxon>
        <taxon>Phyllophoraceae</taxon>
        <taxon>Mastocarpus</taxon>
    </lineage>
</organism>
<name>A0A342RZR2_9FLOR</name>
<evidence type="ECO:0000256" key="3">
    <source>
        <dbReference type="ARBA" id="ARBA00021523"/>
    </source>
</evidence>
<dbReference type="AlphaFoldDB" id="A0A342RZR2"/>
<reference evidence="5" key="1">
    <citation type="journal article" date="2016" name="Mitochondrial DNA Part B Resour">
        <title>Organellar genome analysis of the heteromorphic red alga Mastocarpus papillatus (Phyllophoraceae, Rhodophyta).</title>
        <authorList>
            <person name="Hughey J.R."/>
            <person name="Mumford T.F."/>
            <person name="Navarrete-Fernandez T.M."/>
            <person name="Huber S.R."/>
            <person name="Freese J.M."/>
            <person name="Murray E.M.C."/>
            <person name="Sissini M.N."/>
            <person name="Gentilhomme A."/>
        </authorList>
    </citation>
    <scope>NUCLEOTIDE SEQUENCE</scope>
</reference>
<accession>A0A342RZR2</accession>
<keyword evidence="4 5" id="KW-0934">Plastid</keyword>
<dbReference type="PANTHER" id="PTHR36895:SF1">
    <property type="entry name" value="YCF23 PROTEIN"/>
    <property type="match status" value="1"/>
</dbReference>
<geneLocation type="plastid" evidence="5"/>
<evidence type="ECO:0000256" key="1">
    <source>
        <dbReference type="ARBA" id="ARBA00004474"/>
    </source>
</evidence>
<proteinExistence type="inferred from homology"/>
<dbReference type="Pfam" id="PF04481">
    <property type="entry name" value="DUF561"/>
    <property type="match status" value="1"/>
</dbReference>
<evidence type="ECO:0000256" key="4">
    <source>
        <dbReference type="ARBA" id="ARBA00022640"/>
    </source>
</evidence>
<comment type="similarity">
    <text evidence="2">Belongs to the ycf23 family.</text>
</comment>
<evidence type="ECO:0000256" key="2">
    <source>
        <dbReference type="ARBA" id="ARBA00009664"/>
    </source>
</evidence>
<gene>
    <name evidence="5" type="primary">ycf23</name>
</gene>
<dbReference type="PANTHER" id="PTHR36895">
    <property type="match status" value="1"/>
</dbReference>
<evidence type="ECO:0000313" key="5">
    <source>
        <dbReference type="EMBL" id="AOL58208.1"/>
    </source>
</evidence>
<protein>
    <recommendedName>
        <fullName evidence="3">Uncharacterized protein ycf23</fullName>
    </recommendedName>
</protein>
<dbReference type="RefSeq" id="YP_009295724.1">
    <property type="nucleotide sequence ID" value="NC_031167.1"/>
</dbReference>
<comment type="subcellular location">
    <subcellularLocation>
        <location evidence="1">Plastid</location>
    </subcellularLocation>
</comment>
<dbReference type="GeneID" id="29072191"/>